<gene>
    <name evidence="1" type="ORF">MLD38_000961</name>
</gene>
<evidence type="ECO:0000313" key="1">
    <source>
        <dbReference type="EMBL" id="KAI4388650.1"/>
    </source>
</evidence>
<reference evidence="2" key="1">
    <citation type="journal article" date="2023" name="Front. Plant Sci.">
        <title>Chromosomal-level genome assembly of Melastoma candidum provides insights into trichome evolution.</title>
        <authorList>
            <person name="Zhong Y."/>
            <person name="Wu W."/>
            <person name="Sun C."/>
            <person name="Zou P."/>
            <person name="Liu Y."/>
            <person name="Dai S."/>
            <person name="Zhou R."/>
        </authorList>
    </citation>
    <scope>NUCLEOTIDE SEQUENCE [LARGE SCALE GENOMIC DNA]</scope>
</reference>
<name>A0ACB9SB71_9MYRT</name>
<protein>
    <submittedName>
        <fullName evidence="1">Uncharacterized protein</fullName>
    </submittedName>
</protein>
<keyword evidence="2" id="KW-1185">Reference proteome</keyword>
<dbReference type="Proteomes" id="UP001057402">
    <property type="component" value="Chromosome 1"/>
</dbReference>
<organism evidence="1 2">
    <name type="scientific">Melastoma candidum</name>
    <dbReference type="NCBI Taxonomy" id="119954"/>
    <lineage>
        <taxon>Eukaryota</taxon>
        <taxon>Viridiplantae</taxon>
        <taxon>Streptophyta</taxon>
        <taxon>Embryophyta</taxon>
        <taxon>Tracheophyta</taxon>
        <taxon>Spermatophyta</taxon>
        <taxon>Magnoliopsida</taxon>
        <taxon>eudicotyledons</taxon>
        <taxon>Gunneridae</taxon>
        <taxon>Pentapetalae</taxon>
        <taxon>rosids</taxon>
        <taxon>malvids</taxon>
        <taxon>Myrtales</taxon>
        <taxon>Melastomataceae</taxon>
        <taxon>Melastomatoideae</taxon>
        <taxon>Melastomateae</taxon>
        <taxon>Melastoma</taxon>
    </lineage>
</organism>
<evidence type="ECO:0000313" key="2">
    <source>
        <dbReference type="Proteomes" id="UP001057402"/>
    </source>
</evidence>
<proteinExistence type="predicted"/>
<accession>A0ACB9SB71</accession>
<sequence length="101" mass="11295">MSTAVAVYLDKTMNTNIYDELFDGLTNPNNEAKIRDMLILLCNNAIETLVKTSHQVTTCPGSSSKPMCSDCHQEEASLVPLSKFSWSEKITPEQHEQSFII</sequence>
<comment type="caution">
    <text evidence="1">The sequence shown here is derived from an EMBL/GenBank/DDBJ whole genome shotgun (WGS) entry which is preliminary data.</text>
</comment>
<dbReference type="EMBL" id="CM042880">
    <property type="protein sequence ID" value="KAI4388650.1"/>
    <property type="molecule type" value="Genomic_DNA"/>
</dbReference>